<comment type="caution">
    <text evidence="1">The sequence shown here is derived from an EMBL/GenBank/DDBJ whole genome shotgun (WGS) entry which is preliminary data.</text>
</comment>
<dbReference type="Proteomes" id="UP001367508">
    <property type="component" value="Unassembled WGS sequence"/>
</dbReference>
<dbReference type="InterPro" id="IPR022357">
    <property type="entry name" value="MIP_CS"/>
</dbReference>
<evidence type="ECO:0000313" key="1">
    <source>
        <dbReference type="EMBL" id="KAK7361872.1"/>
    </source>
</evidence>
<keyword evidence="2" id="KW-1185">Reference proteome</keyword>
<name>A0AAN9MWB4_CANGL</name>
<reference evidence="1 2" key="1">
    <citation type="submission" date="2024-01" db="EMBL/GenBank/DDBJ databases">
        <title>The genomes of 5 underutilized Papilionoideae crops provide insights into root nodulation and disease resistanc.</title>
        <authorList>
            <person name="Jiang F."/>
        </authorList>
    </citation>
    <scope>NUCLEOTIDE SEQUENCE [LARGE SCALE GENOMIC DNA]</scope>
    <source>
        <strain evidence="1">LVBAO_FW01</strain>
        <tissue evidence="1">Leaves</tissue>
    </source>
</reference>
<dbReference type="PROSITE" id="PS00221">
    <property type="entry name" value="MIP"/>
    <property type="match status" value="1"/>
</dbReference>
<dbReference type="AlphaFoldDB" id="A0AAN9MWB4"/>
<sequence length="163" mass="18948">MEALHSSNNGPLVEFLEKENRYHINPAITLSLFVTRFEIFYIGFQYVFRLISLVNIELEAMFLGYMSCMRTTSEFCSIHQGPRTHNFRLKEWIEPKLPYPFWCCLDADQAETKGPKEQDMGWLGEYGVYVSLPLGLDAPQRTSHISQCWKESVVLVTHHPLET</sequence>
<gene>
    <name evidence="1" type="ORF">VNO77_03961</name>
</gene>
<dbReference type="EMBL" id="JAYMYQ010000001">
    <property type="protein sequence ID" value="KAK7361872.1"/>
    <property type="molecule type" value="Genomic_DNA"/>
</dbReference>
<proteinExistence type="predicted"/>
<protein>
    <submittedName>
        <fullName evidence="1">Uncharacterized protein</fullName>
    </submittedName>
</protein>
<evidence type="ECO:0000313" key="2">
    <source>
        <dbReference type="Proteomes" id="UP001367508"/>
    </source>
</evidence>
<organism evidence="1 2">
    <name type="scientific">Canavalia gladiata</name>
    <name type="common">Sword bean</name>
    <name type="synonym">Dolichos gladiatus</name>
    <dbReference type="NCBI Taxonomy" id="3824"/>
    <lineage>
        <taxon>Eukaryota</taxon>
        <taxon>Viridiplantae</taxon>
        <taxon>Streptophyta</taxon>
        <taxon>Embryophyta</taxon>
        <taxon>Tracheophyta</taxon>
        <taxon>Spermatophyta</taxon>
        <taxon>Magnoliopsida</taxon>
        <taxon>eudicotyledons</taxon>
        <taxon>Gunneridae</taxon>
        <taxon>Pentapetalae</taxon>
        <taxon>rosids</taxon>
        <taxon>fabids</taxon>
        <taxon>Fabales</taxon>
        <taxon>Fabaceae</taxon>
        <taxon>Papilionoideae</taxon>
        <taxon>50 kb inversion clade</taxon>
        <taxon>NPAAA clade</taxon>
        <taxon>indigoferoid/millettioid clade</taxon>
        <taxon>Phaseoleae</taxon>
        <taxon>Canavalia</taxon>
    </lineage>
</organism>
<accession>A0AAN9MWB4</accession>